<proteinExistence type="predicted"/>
<protein>
    <submittedName>
        <fullName evidence="3">C. briggsae CBR-OSR-1 protein; CRE-OSR-1 protein</fullName>
    </submittedName>
</protein>
<name>A0A7I4XZG6_HAECO</name>
<feature type="compositionally biased region" description="Acidic residues" evidence="1">
    <location>
        <begin position="361"/>
        <end position="374"/>
    </location>
</feature>
<accession>A0A7I4XZG6</accession>
<organism evidence="2 3">
    <name type="scientific">Haemonchus contortus</name>
    <name type="common">Barber pole worm</name>
    <dbReference type="NCBI Taxonomy" id="6289"/>
    <lineage>
        <taxon>Eukaryota</taxon>
        <taxon>Metazoa</taxon>
        <taxon>Ecdysozoa</taxon>
        <taxon>Nematoda</taxon>
        <taxon>Chromadorea</taxon>
        <taxon>Rhabditida</taxon>
        <taxon>Rhabditina</taxon>
        <taxon>Rhabditomorpha</taxon>
        <taxon>Strongyloidea</taxon>
        <taxon>Trichostrongylidae</taxon>
        <taxon>Haemonchus</taxon>
    </lineage>
</organism>
<dbReference type="AlphaFoldDB" id="A0A7I4XZG6"/>
<evidence type="ECO:0000313" key="3">
    <source>
        <dbReference type="WBParaSite" id="HCON_00031730-00001"/>
    </source>
</evidence>
<keyword evidence="2" id="KW-1185">Reference proteome</keyword>
<reference evidence="3" key="1">
    <citation type="submission" date="2020-12" db="UniProtKB">
        <authorList>
            <consortium name="WormBaseParasite"/>
        </authorList>
    </citation>
    <scope>IDENTIFICATION</scope>
    <source>
        <strain evidence="3">MHco3</strain>
    </source>
</reference>
<feature type="region of interest" description="Disordered" evidence="1">
    <location>
        <begin position="359"/>
        <end position="383"/>
    </location>
</feature>
<dbReference type="Proteomes" id="UP000025227">
    <property type="component" value="Unplaced"/>
</dbReference>
<feature type="region of interest" description="Disordered" evidence="1">
    <location>
        <begin position="256"/>
        <end position="291"/>
    </location>
</feature>
<dbReference type="OMA" id="TQRDMEN"/>
<evidence type="ECO:0000313" key="2">
    <source>
        <dbReference type="Proteomes" id="UP000025227"/>
    </source>
</evidence>
<dbReference type="OrthoDB" id="5871577at2759"/>
<evidence type="ECO:0000256" key="1">
    <source>
        <dbReference type="SAM" id="MobiDB-lite"/>
    </source>
</evidence>
<dbReference type="WBParaSite" id="HCON_00031730-00001">
    <property type="protein sequence ID" value="HCON_00031730-00001"/>
    <property type="gene ID" value="HCON_00031730"/>
</dbReference>
<sequence>MEIESPSRVDHFLLSAKFSFDEPLPDSRRSRLATFVSSSPPPGTSSALMQLLHSRLISYILLSILVSTTHCRRHDSDEDSSEDDSSKPLLPLPSKYAIEQIGAKFLDALIKKGQMEMAKGAFKTQLEVLEKVHPEQYEKYKKLKVEDLAADAVLQQAEVAKLQPKTGNPFVDMLNENGIPIASSLKGLEQAIKTQKEMETQDPSEQIAKAVLEKFQTQILPGLVANMIAGRNPFKIPQQMRSPQPQPVEVRKMALQSQQTVLPGDGLRLSPRSSRSETSDDASSEEIPRRRLLTKLRSSPRLRALLQNPEVASALTYRRLRDEPIQSGRSLAGDNDVNFAERVPKLDTKSSLVLGLHEIFQDDEDDEENKEDNEDNHIRRSPLSLSPAFAESLKSNAEVREALEKLAYRVDDVERYLKPKPLIKNPNPQPGFFVPRRLPQRPRKMLPLIVGIDPEEEKEEIRRSGNSYSSGFINRKSRVLTNLQNNPNIAPLFLDGNLEEVLGGREILTAEQKGKQRIKQIKAFPRLFGTKTHNPIDGKVSQIIEERPIPPLDWTPKGRHTRLRWVGATEKEIPGIGGRFILPSLDPTKPAVNTAYSTQGRARDEWDTMFKIPNNWEAGDDVGFSMNTKSKRFVGGNGGFDMPAAHL</sequence>